<keyword evidence="1" id="KW-0732">Signal</keyword>
<dbReference type="InterPro" id="IPR032620">
    <property type="entry name" value="DUF4882"/>
</dbReference>
<keyword evidence="3" id="KW-1185">Reference proteome</keyword>
<dbReference type="RefSeq" id="WP_266130660.1">
    <property type="nucleotide sequence ID" value="NZ_JAPKMY010000006.1"/>
</dbReference>
<evidence type="ECO:0000256" key="1">
    <source>
        <dbReference type="SAM" id="SignalP"/>
    </source>
</evidence>
<dbReference type="EMBL" id="JAPKMY010000006">
    <property type="protein sequence ID" value="MCX5468533.1"/>
    <property type="molecule type" value="Genomic_DNA"/>
</dbReference>
<comment type="caution">
    <text evidence="2">The sequence shown here is derived from an EMBL/GenBank/DDBJ whole genome shotgun (WGS) entry which is preliminary data.</text>
</comment>
<accession>A0A9X3IH38</accession>
<dbReference type="Pfam" id="PF16223">
    <property type="entry name" value="DUF4882"/>
    <property type="match status" value="1"/>
</dbReference>
<reference evidence="2" key="1">
    <citation type="submission" date="2022-11" db="EMBL/GenBank/DDBJ databases">
        <title>Biodiversity and phylogenetic relationships of bacteria.</title>
        <authorList>
            <person name="Machado R.A.R."/>
            <person name="Bhat A."/>
            <person name="Loulou A."/>
            <person name="Kallel S."/>
        </authorList>
    </citation>
    <scope>NUCLEOTIDE SEQUENCE</scope>
    <source>
        <strain evidence="2">A-IN1</strain>
    </source>
</reference>
<organism evidence="2 3">
    <name type="scientific">Acinetobacter nematophilus</name>
    <dbReference type="NCBI Taxonomy" id="2994642"/>
    <lineage>
        <taxon>Bacteria</taxon>
        <taxon>Pseudomonadati</taxon>
        <taxon>Pseudomonadota</taxon>
        <taxon>Gammaproteobacteria</taxon>
        <taxon>Moraxellales</taxon>
        <taxon>Moraxellaceae</taxon>
        <taxon>Acinetobacter</taxon>
    </lineage>
</organism>
<feature type="signal peptide" evidence="1">
    <location>
        <begin position="1"/>
        <end position="19"/>
    </location>
</feature>
<dbReference type="AlphaFoldDB" id="A0A9X3IH38"/>
<name>A0A9X3IH38_9GAMM</name>
<feature type="chain" id="PRO_5040747421" evidence="1">
    <location>
        <begin position="20"/>
        <end position="255"/>
    </location>
</feature>
<dbReference type="Proteomes" id="UP001146019">
    <property type="component" value="Unassembled WGS sequence"/>
</dbReference>
<evidence type="ECO:0000313" key="2">
    <source>
        <dbReference type="EMBL" id="MCX5468533.1"/>
    </source>
</evidence>
<sequence length="255" mass="27276">MKKLTIALLTGLMSASGWSACSYNFDATQAQISAVLPTLNPIKMVNLSNSKTQILLSSSQNTQYYLALSSDIANKKIALMNSNSYLLPKGDLNIPTTGTLAYELEIKTPLNLLYGEQITIGPLLAVGTSGSSNSSGIIASQYDSNNLGVVGYNNFQTSSSQNYATNVSGKNRIGVYFNQSTKNWGVIINGVNKGYVGHFDYAVDNYGFQFSVGTSGFTQSSPSIGKAVTVELITDKNLFEFVYPSGAKDICGNTI</sequence>
<protein>
    <submittedName>
        <fullName evidence="2">DUF4882 family protein</fullName>
    </submittedName>
</protein>
<evidence type="ECO:0000313" key="3">
    <source>
        <dbReference type="Proteomes" id="UP001146019"/>
    </source>
</evidence>
<proteinExistence type="predicted"/>
<dbReference type="PROSITE" id="PS51257">
    <property type="entry name" value="PROKAR_LIPOPROTEIN"/>
    <property type="match status" value="1"/>
</dbReference>
<gene>
    <name evidence="2" type="ORF">OSH00_12390</name>
</gene>